<sequence length="115" mass="13569">MPQFKSGLQFFVDNEWYSIRPNFNAFVVHIGETFMDLSNDRYKSCLHRALVNNKTTRKSLPFFLCLDKGKVVSPQTELVDYNNPRLYTDFTWPAFLEFTQKHCRANTRTVQAFSM</sequence>
<dbReference type="AlphaFoldDB" id="A0AAF0UQY3"/>
<dbReference type="Gene3D" id="2.60.120.330">
    <property type="entry name" value="B-lactam Antibiotic, Isopenicillin N Synthase, Chain"/>
    <property type="match status" value="1"/>
</dbReference>
<accession>A0AAF0UQY3</accession>
<feature type="domain" description="Isopenicillin N synthase-like Fe(2+) 2OG dioxygenase" evidence="1">
    <location>
        <begin position="6"/>
        <end position="65"/>
    </location>
</feature>
<keyword evidence="3" id="KW-1185">Reference proteome</keyword>
<evidence type="ECO:0000259" key="1">
    <source>
        <dbReference type="Pfam" id="PF03171"/>
    </source>
</evidence>
<dbReference type="PANTHER" id="PTHR47990">
    <property type="entry name" value="2-OXOGLUTARATE (2OG) AND FE(II)-DEPENDENT OXYGENASE SUPERFAMILY PROTEIN-RELATED"/>
    <property type="match status" value="1"/>
</dbReference>
<dbReference type="InterPro" id="IPR050231">
    <property type="entry name" value="Iron_ascorbate_oxido_reductase"/>
</dbReference>
<dbReference type="InterPro" id="IPR027443">
    <property type="entry name" value="IPNS-like_sf"/>
</dbReference>
<dbReference type="EMBL" id="CP133621">
    <property type="protein sequence ID" value="WMV50394.1"/>
    <property type="molecule type" value="Genomic_DNA"/>
</dbReference>
<dbReference type="Proteomes" id="UP001234989">
    <property type="component" value="Chromosome 10"/>
</dbReference>
<evidence type="ECO:0000313" key="2">
    <source>
        <dbReference type="EMBL" id="WMV50394.1"/>
    </source>
</evidence>
<dbReference type="SUPFAM" id="SSF51197">
    <property type="entry name" value="Clavaminate synthase-like"/>
    <property type="match status" value="1"/>
</dbReference>
<dbReference type="Pfam" id="PF03171">
    <property type="entry name" value="2OG-FeII_Oxy"/>
    <property type="match status" value="1"/>
</dbReference>
<organism evidence="2 3">
    <name type="scientific">Solanum verrucosum</name>
    <dbReference type="NCBI Taxonomy" id="315347"/>
    <lineage>
        <taxon>Eukaryota</taxon>
        <taxon>Viridiplantae</taxon>
        <taxon>Streptophyta</taxon>
        <taxon>Embryophyta</taxon>
        <taxon>Tracheophyta</taxon>
        <taxon>Spermatophyta</taxon>
        <taxon>Magnoliopsida</taxon>
        <taxon>eudicotyledons</taxon>
        <taxon>Gunneridae</taxon>
        <taxon>Pentapetalae</taxon>
        <taxon>asterids</taxon>
        <taxon>lamiids</taxon>
        <taxon>Solanales</taxon>
        <taxon>Solanaceae</taxon>
        <taxon>Solanoideae</taxon>
        <taxon>Solaneae</taxon>
        <taxon>Solanum</taxon>
    </lineage>
</organism>
<reference evidence="2" key="1">
    <citation type="submission" date="2023-08" db="EMBL/GenBank/DDBJ databases">
        <title>A de novo genome assembly of Solanum verrucosum Schlechtendal, a Mexican diploid species geographically isolated from the other diploid A-genome species in potato relatives.</title>
        <authorList>
            <person name="Hosaka K."/>
        </authorList>
    </citation>
    <scope>NUCLEOTIDE SEQUENCE</scope>
    <source>
        <tissue evidence="2">Young leaves</tissue>
    </source>
</reference>
<name>A0AAF0UQY3_SOLVR</name>
<proteinExistence type="predicted"/>
<evidence type="ECO:0000313" key="3">
    <source>
        <dbReference type="Proteomes" id="UP001234989"/>
    </source>
</evidence>
<protein>
    <recommendedName>
        <fullName evidence="1">Isopenicillin N synthase-like Fe(2+) 2OG dioxygenase domain-containing protein</fullName>
    </recommendedName>
</protein>
<gene>
    <name evidence="2" type="ORF">MTR67_043779</name>
</gene>
<dbReference type="InterPro" id="IPR044861">
    <property type="entry name" value="IPNS-like_FE2OG_OXY"/>
</dbReference>